<sequence length="663" mass="74368">MLRRHSIHPQEEEASFTFLSDSGDLSYLPAGHTAVLPHSSIDDSRVPRSIAISTSSTRSLSVPAVASLEEPGTPRRPSCQPSDGLYNEARLGLPEKWVIYPVSRHGGCSSRTPDRKHDDIDFVKFDFTRPLEFCLSADSSSSTDTLPAYRSRTNSSGQLEDTLPPYSVDDKLSSVVQAIYAQNANLLKKPKLKRARPLPRDFTEHELREIRRKTRHRIRVVTRNSLGLTVNLGLSCVAPQMLIAAAINGFCLGIVQKRDIIIAVAEGVAIKLIFLAITLNNDDFLVLTHEMVSAHSETITPMLHELPGFSHAHHAFMLPIEKIQEALGLPTMAQRAVDFGAGGWYDPADVVLKNMFLVGAVQMAMETAIDQVQDRFSRAVENVKEHQAHKRISRLRECQTEGVAWTEALAYDSFALRDLSSRLAILSHSLLLASLLSSELDAMSSTLQSQATNALPFRFLDLPPELRIMVYEHILHVNPILNICKQIRNESTQIVLPKLRIYANLQFGASWTVHICPERLDLQNDDDFYSMMTWENFRTSYVAAELEMFHRVSIREQYTSRSTIIYGRPALWLSLYLVKYRGCGAVGDLSSFFWSRTELITGSDGRLQIRRSVDPVVNGLANRFCEKLNDAQDGPEKLDDGRAYSWLEKVHDVFGRSVPAPDV</sequence>
<dbReference type="AlphaFoldDB" id="A0A4S9B4Y6"/>
<proteinExistence type="predicted"/>
<feature type="region of interest" description="Disordered" evidence="1">
    <location>
        <begin position="138"/>
        <end position="161"/>
    </location>
</feature>
<feature type="compositionally biased region" description="Low complexity" evidence="1">
    <location>
        <begin position="138"/>
        <end position="148"/>
    </location>
</feature>
<organism evidence="2 3">
    <name type="scientific">Aureobasidium pullulans</name>
    <name type="common">Black yeast</name>
    <name type="synonym">Pullularia pullulans</name>
    <dbReference type="NCBI Taxonomy" id="5580"/>
    <lineage>
        <taxon>Eukaryota</taxon>
        <taxon>Fungi</taxon>
        <taxon>Dikarya</taxon>
        <taxon>Ascomycota</taxon>
        <taxon>Pezizomycotina</taxon>
        <taxon>Dothideomycetes</taxon>
        <taxon>Dothideomycetidae</taxon>
        <taxon>Dothideales</taxon>
        <taxon>Saccotheciaceae</taxon>
        <taxon>Aureobasidium</taxon>
    </lineage>
</organism>
<dbReference type="Proteomes" id="UP000304928">
    <property type="component" value="Unassembled WGS sequence"/>
</dbReference>
<accession>A0A4S9B4Y6</accession>
<protein>
    <submittedName>
        <fullName evidence="2">Uncharacterized protein</fullName>
    </submittedName>
</protein>
<comment type="caution">
    <text evidence="2">The sequence shown here is derived from an EMBL/GenBank/DDBJ whole genome shotgun (WGS) entry which is preliminary data.</text>
</comment>
<evidence type="ECO:0000313" key="3">
    <source>
        <dbReference type="Proteomes" id="UP000304928"/>
    </source>
</evidence>
<reference evidence="2 3" key="1">
    <citation type="submission" date="2018-10" db="EMBL/GenBank/DDBJ databases">
        <title>Fifty Aureobasidium pullulans genomes reveal a recombining polyextremotolerant generalist.</title>
        <authorList>
            <person name="Gostincar C."/>
            <person name="Turk M."/>
            <person name="Zajc J."/>
            <person name="Gunde-Cimerman N."/>
        </authorList>
    </citation>
    <scope>NUCLEOTIDE SEQUENCE [LARGE SCALE GENOMIC DNA]</scope>
    <source>
        <strain evidence="2 3">EXF-10507</strain>
    </source>
</reference>
<gene>
    <name evidence="2" type="ORF">D6D15_06392</name>
</gene>
<evidence type="ECO:0000256" key="1">
    <source>
        <dbReference type="SAM" id="MobiDB-lite"/>
    </source>
</evidence>
<name>A0A4S9B4Y6_AURPU</name>
<dbReference type="EMBL" id="QZAR01000115">
    <property type="protein sequence ID" value="THW87855.1"/>
    <property type="molecule type" value="Genomic_DNA"/>
</dbReference>
<evidence type="ECO:0000313" key="2">
    <source>
        <dbReference type="EMBL" id="THW87855.1"/>
    </source>
</evidence>
<feature type="region of interest" description="Disordered" evidence="1">
    <location>
        <begin position="61"/>
        <end position="85"/>
    </location>
</feature>